<dbReference type="PANTHER" id="PTHR19920:SF0">
    <property type="entry name" value="CYTOSOLIC IRON-SULFUR PROTEIN ASSEMBLY PROTEIN CIAO1-RELATED"/>
    <property type="match status" value="1"/>
</dbReference>
<dbReference type="Proteomes" id="UP000692954">
    <property type="component" value="Unassembled WGS sequence"/>
</dbReference>
<evidence type="ECO:0000313" key="3">
    <source>
        <dbReference type="Proteomes" id="UP000692954"/>
    </source>
</evidence>
<dbReference type="GO" id="GO:0097361">
    <property type="term" value="C:cytosolic [4Fe-4S] assembly targeting complex"/>
    <property type="evidence" value="ECO:0007669"/>
    <property type="project" value="TreeGrafter"/>
</dbReference>
<proteinExistence type="predicted"/>
<keyword evidence="3" id="KW-1185">Reference proteome</keyword>
<dbReference type="OrthoDB" id="309845at2759"/>
<evidence type="ECO:0000256" key="1">
    <source>
        <dbReference type="PROSITE-ProRule" id="PRU00221"/>
    </source>
</evidence>
<evidence type="ECO:0008006" key="4">
    <source>
        <dbReference type="Google" id="ProtNLM"/>
    </source>
</evidence>
<comment type="caution">
    <text evidence="2">The sequence shown here is derived from an EMBL/GenBank/DDBJ whole genome shotgun (WGS) entry which is preliminary data.</text>
</comment>
<dbReference type="PANTHER" id="PTHR19920">
    <property type="entry name" value="WD40 PROTEIN CIAO1"/>
    <property type="match status" value="1"/>
</dbReference>
<feature type="repeat" description="WD" evidence="1">
    <location>
        <begin position="284"/>
        <end position="318"/>
    </location>
</feature>
<dbReference type="Pfam" id="PF00400">
    <property type="entry name" value="WD40"/>
    <property type="match status" value="4"/>
</dbReference>
<dbReference type="SMART" id="SM00320">
    <property type="entry name" value="WD40"/>
    <property type="match status" value="4"/>
</dbReference>
<organism evidence="2 3">
    <name type="scientific">Paramecium sonneborni</name>
    <dbReference type="NCBI Taxonomy" id="65129"/>
    <lineage>
        <taxon>Eukaryota</taxon>
        <taxon>Sar</taxon>
        <taxon>Alveolata</taxon>
        <taxon>Ciliophora</taxon>
        <taxon>Intramacronucleata</taxon>
        <taxon>Oligohymenophorea</taxon>
        <taxon>Peniculida</taxon>
        <taxon>Parameciidae</taxon>
        <taxon>Paramecium</taxon>
    </lineage>
</organism>
<accession>A0A8S1R8J0</accession>
<dbReference type="GO" id="GO:0016226">
    <property type="term" value="P:iron-sulfur cluster assembly"/>
    <property type="evidence" value="ECO:0007669"/>
    <property type="project" value="TreeGrafter"/>
</dbReference>
<feature type="repeat" description="WD" evidence="1">
    <location>
        <begin position="330"/>
        <end position="362"/>
    </location>
</feature>
<keyword evidence="1" id="KW-0853">WD repeat</keyword>
<name>A0A8S1R8J0_9CILI</name>
<evidence type="ECO:0000313" key="2">
    <source>
        <dbReference type="EMBL" id="CAD8123907.1"/>
    </source>
</evidence>
<gene>
    <name evidence="2" type="ORF">PSON_ATCC_30995.1.T1480004</name>
</gene>
<dbReference type="PROSITE" id="PS50082">
    <property type="entry name" value="WD_REPEATS_2"/>
    <property type="match status" value="2"/>
</dbReference>
<reference evidence="2" key="1">
    <citation type="submission" date="2021-01" db="EMBL/GenBank/DDBJ databases">
        <authorList>
            <consortium name="Genoscope - CEA"/>
            <person name="William W."/>
        </authorList>
    </citation>
    <scope>NUCLEOTIDE SEQUENCE</scope>
</reference>
<protein>
    <recommendedName>
        <fullName evidence="4">WD40-repeat-containing domain</fullName>
    </recommendedName>
</protein>
<dbReference type="InterPro" id="IPR001680">
    <property type="entry name" value="WD40_rpt"/>
</dbReference>
<sequence>MKQYQIVENNNQNSSHYQNKKELDDVLGKEQRRKQQFNQEFFAQEMQIGNKSQGSQIFKQLYEIIENNINIIQMIVQDILKVKQYVLMKFDQINYLSEQWIRDLQEITNIKMEIKGNNELFDEKREFEIQNNQINSSYQRKIMRAIKQMKKIIQQNSIEIQLENNLIIYQGLKNLDDKEQQAQQNNSVCYQLLSQMNQQEICYSLAFNYNGTIMVSGCQENIKIWKFNGRMIDCLQIIKGDSDIDYATCLVFSKKSNSFISGSFDTSIKIYKEQNNIWNKSICYFKHDGVITCVILSNQEDQLISSSQDHYINIWKIDFIQNSLQFQYSLKRHEKVIFSLIINKQDTELISTSLDKKIIIWNKDANQKWCFNYLIDHPIDDYGCTISYITDSIIAWQQSHQPYIHFFQQENGIYIEKQQLRLELPNISDETNLFSFPNIFNFEKQILILKYNQMIHFISYEEKTFQFQFVSKPIQLSNNSIYGNLSQDGKYLGFWDYKMKQYSIYELQYQ</sequence>
<dbReference type="AlphaFoldDB" id="A0A8S1R8J0"/>
<dbReference type="EMBL" id="CAJJDN010000148">
    <property type="protein sequence ID" value="CAD8123907.1"/>
    <property type="molecule type" value="Genomic_DNA"/>
</dbReference>